<accession>T1KFZ6</accession>
<keyword evidence="6" id="KW-0472">Membrane</keyword>
<dbReference type="GO" id="GO:0019901">
    <property type="term" value="F:protein kinase binding"/>
    <property type="evidence" value="ECO:0007669"/>
    <property type="project" value="TreeGrafter"/>
</dbReference>
<dbReference type="HOGENOM" id="CLU_083906_1_0_1"/>
<dbReference type="Pfam" id="PF06840">
    <property type="entry name" value="PDC10_C"/>
    <property type="match status" value="1"/>
</dbReference>
<evidence type="ECO:0000256" key="6">
    <source>
        <dbReference type="ARBA" id="ARBA00023136"/>
    </source>
</evidence>
<dbReference type="OrthoDB" id="6017654at2759"/>
<sequence length="217" mass="24983">MNSENSMYQERSSIAAHLVVPILIKPILQKLERESVDCAHAIRSALIRAENSSPGILLELVNAMVKKADISVNIIESLLRLQGTIPEFDDYFIRRREEPFQELNKKSVILRKILSRIPDEINDRPIFLATIKEIASAIKKIMDCINGISSYTYEISDKQVLDIRKREFIKYSKRFSTTLKEFFKEGECTSVYISAAHLIHQTNLLHITVKDKCDHLH</sequence>
<feature type="domain" description="Programmed cell death protein 10 dimerisation" evidence="7">
    <location>
        <begin position="13"/>
        <end position="71"/>
    </location>
</feature>
<evidence type="ECO:0000256" key="5">
    <source>
        <dbReference type="ARBA" id="ARBA00022490"/>
    </source>
</evidence>
<gene>
    <name evidence="8" type="primary">107363726</name>
</gene>
<proteinExistence type="inferred from homology"/>
<dbReference type="GO" id="GO:0090443">
    <property type="term" value="C:FAR/SIN/STRIPAK complex"/>
    <property type="evidence" value="ECO:0007669"/>
    <property type="project" value="TreeGrafter"/>
</dbReference>
<dbReference type="InterPro" id="IPR053750">
    <property type="entry name" value="PDCD10_Homolog"/>
</dbReference>
<evidence type="ECO:0000256" key="4">
    <source>
        <dbReference type="ARBA" id="ARBA00022475"/>
    </source>
</evidence>
<comment type="similarity">
    <text evidence="3">Belongs to the PDCD10 family.</text>
</comment>
<dbReference type="KEGG" id="tut:107363726"/>
<dbReference type="GO" id="GO:0005886">
    <property type="term" value="C:plasma membrane"/>
    <property type="evidence" value="ECO:0007669"/>
    <property type="project" value="UniProtKB-SubCell"/>
</dbReference>
<dbReference type="Pfam" id="PF20929">
    <property type="entry name" value="PDCD10_N"/>
    <property type="match status" value="1"/>
</dbReference>
<dbReference type="InterPro" id="IPR009652">
    <property type="entry name" value="PDCD10"/>
</dbReference>
<dbReference type="InterPro" id="IPR048288">
    <property type="entry name" value="PDCD10_N"/>
</dbReference>
<dbReference type="GO" id="GO:0005737">
    <property type="term" value="C:cytoplasm"/>
    <property type="evidence" value="ECO:0007669"/>
    <property type="project" value="UniProtKB-SubCell"/>
</dbReference>
<comment type="subcellular location">
    <subcellularLocation>
        <location evidence="1">Cell membrane</location>
        <topology evidence="1">Peripheral membrane protein</topology>
    </subcellularLocation>
    <subcellularLocation>
        <location evidence="2">Cytoplasm</location>
    </subcellularLocation>
</comment>
<evidence type="ECO:0000256" key="1">
    <source>
        <dbReference type="ARBA" id="ARBA00004202"/>
    </source>
</evidence>
<dbReference type="STRING" id="32264.T1KFZ6"/>
<dbReference type="eggNOG" id="KOG4025">
    <property type="taxonomic scope" value="Eukaryota"/>
</dbReference>
<dbReference type="OMA" id="YQCLYSG"/>
<protein>
    <recommendedName>
        <fullName evidence="7">Programmed cell death protein 10 dimerisation domain-containing protein</fullName>
    </recommendedName>
</protein>
<evidence type="ECO:0000313" key="8">
    <source>
        <dbReference type="EnsemblMetazoa" id="tetur10g04930.1"/>
    </source>
</evidence>
<reference evidence="9" key="1">
    <citation type="submission" date="2011-08" db="EMBL/GenBank/DDBJ databases">
        <authorList>
            <person name="Rombauts S."/>
        </authorList>
    </citation>
    <scope>NUCLEOTIDE SEQUENCE</scope>
    <source>
        <strain evidence="9">London</strain>
    </source>
</reference>
<reference evidence="8" key="2">
    <citation type="submission" date="2015-06" db="UniProtKB">
        <authorList>
            <consortium name="EnsemblMetazoa"/>
        </authorList>
    </citation>
    <scope>IDENTIFICATION</scope>
</reference>
<evidence type="ECO:0000256" key="2">
    <source>
        <dbReference type="ARBA" id="ARBA00004496"/>
    </source>
</evidence>
<dbReference type="PANTHER" id="PTHR13250">
    <property type="entry name" value="TF-1 CELL APOPTOSIS RELATED PROTEIN-15"/>
    <property type="match status" value="1"/>
</dbReference>
<keyword evidence="4" id="KW-1003">Cell membrane</keyword>
<dbReference type="Proteomes" id="UP000015104">
    <property type="component" value="Unassembled WGS sequence"/>
</dbReference>
<dbReference type="GO" id="GO:1903358">
    <property type="term" value="P:regulation of Golgi organization"/>
    <property type="evidence" value="ECO:0007669"/>
    <property type="project" value="TreeGrafter"/>
</dbReference>
<evidence type="ECO:0000259" key="7">
    <source>
        <dbReference type="Pfam" id="PF20929"/>
    </source>
</evidence>
<dbReference type="Gene3D" id="1.20.120.1950">
    <property type="match status" value="1"/>
</dbReference>
<dbReference type="PANTHER" id="PTHR13250:SF1">
    <property type="entry name" value="PROGRAMMED CELL DEATH PROTEIN 10"/>
    <property type="match status" value="1"/>
</dbReference>
<evidence type="ECO:0000313" key="9">
    <source>
        <dbReference type="Proteomes" id="UP000015104"/>
    </source>
</evidence>
<dbReference type="EnsemblMetazoa" id="tetur10g04930.1">
    <property type="protein sequence ID" value="tetur10g04930.1"/>
    <property type="gene ID" value="tetur10g04930"/>
</dbReference>
<evidence type="ECO:0000256" key="3">
    <source>
        <dbReference type="ARBA" id="ARBA00009181"/>
    </source>
</evidence>
<keyword evidence="9" id="KW-1185">Reference proteome</keyword>
<keyword evidence="5" id="KW-0963">Cytoplasm</keyword>
<name>T1KFZ6_TETUR</name>
<organism evidence="8 9">
    <name type="scientific">Tetranychus urticae</name>
    <name type="common">Two-spotted spider mite</name>
    <dbReference type="NCBI Taxonomy" id="32264"/>
    <lineage>
        <taxon>Eukaryota</taxon>
        <taxon>Metazoa</taxon>
        <taxon>Ecdysozoa</taxon>
        <taxon>Arthropoda</taxon>
        <taxon>Chelicerata</taxon>
        <taxon>Arachnida</taxon>
        <taxon>Acari</taxon>
        <taxon>Acariformes</taxon>
        <taxon>Trombidiformes</taxon>
        <taxon>Prostigmata</taxon>
        <taxon>Eleutherengona</taxon>
        <taxon>Raphignathae</taxon>
        <taxon>Tetranychoidea</taxon>
        <taxon>Tetranychidae</taxon>
        <taxon>Tetranychus</taxon>
    </lineage>
</organism>
<dbReference type="EMBL" id="CAEY01000040">
    <property type="status" value="NOT_ANNOTATED_CDS"/>
    <property type="molecule type" value="Genomic_DNA"/>
</dbReference>
<dbReference type="AlphaFoldDB" id="T1KFZ6"/>